<comment type="subcellular location">
    <subcellularLocation>
        <location evidence="1">Membrane</location>
        <topology evidence="1">Multi-pass membrane protein</topology>
    </subcellularLocation>
</comment>
<dbReference type="AlphaFoldDB" id="A0A8J1U9D7"/>
<sequence length="432" mass="48338">MSTMEMQPFLKGEKPLSYSKAGLIGPGESAKDEPEENIDADSHTRLHETPTIEQHIDILGVYVPMKALNVCLAIFSVLFNVAMNISLPLYSQAVNRAKGDEYNVLLFSTFWFPIIFYIMVAFIKIFIDRDMPILPTSKWYHVVMVGSLNALSGLMMVYASDPSRTPPYLQAVLATSIIPYTVIARLVIRRIGVCFKRFVCTGVVLVGLFLCSVPQIFGINKPARNNEEPGTPVPMASKVFWPVIFALGFLPVGILNVIIEIAMKKDEAESVTFIAASQGISFLTIVFFFWTDFIPGFGQANSTAEFVDHLHTSLLCHFGADQSCLDVLGLSWLFIFSYVLSCIFMFLLIRYAEGAIYAVIVIALVTPLGTLWWTLFQSSPQFAWGPVFNETTVFTLIGLSIMMPGVIMYNYFSQKDVKEKEQLNQSTRLQQP</sequence>
<dbReference type="PANTHER" id="PTHR31326:SF1">
    <property type="entry name" value="PROTEIN CLT2, CHLOROPLASTIC"/>
    <property type="match status" value="1"/>
</dbReference>
<dbReference type="OrthoDB" id="6335830at2759"/>
<dbReference type="EMBL" id="CAIIXF020000001">
    <property type="protein sequence ID" value="CAH1773512.1"/>
    <property type="molecule type" value="Genomic_DNA"/>
</dbReference>
<gene>
    <name evidence="7" type="ORF">OFUS_LOCUS1101</name>
</gene>
<dbReference type="Proteomes" id="UP000749559">
    <property type="component" value="Unassembled WGS sequence"/>
</dbReference>
<evidence type="ECO:0000256" key="2">
    <source>
        <dbReference type="ARBA" id="ARBA00006690"/>
    </source>
</evidence>
<comment type="caution">
    <text evidence="7">The sequence shown here is derived from an EMBL/GenBank/DDBJ whole genome shotgun (WGS) entry which is preliminary data.</text>
</comment>
<evidence type="ECO:0000313" key="8">
    <source>
        <dbReference type="Proteomes" id="UP000749559"/>
    </source>
</evidence>
<dbReference type="InterPro" id="IPR013936">
    <property type="entry name" value="CRT-like"/>
</dbReference>
<reference evidence="7" key="1">
    <citation type="submission" date="2022-03" db="EMBL/GenBank/DDBJ databases">
        <authorList>
            <person name="Martin C."/>
        </authorList>
    </citation>
    <scope>NUCLEOTIDE SEQUENCE</scope>
</reference>
<dbReference type="GO" id="GO:0016020">
    <property type="term" value="C:membrane"/>
    <property type="evidence" value="ECO:0007669"/>
    <property type="project" value="UniProtKB-SubCell"/>
</dbReference>
<keyword evidence="3" id="KW-0813">Transport</keyword>
<dbReference type="PANTHER" id="PTHR31326">
    <property type="entry name" value="PROTEIN CLT2, CHLOROPLASTIC"/>
    <property type="match status" value="1"/>
</dbReference>
<proteinExistence type="inferred from homology"/>
<keyword evidence="6" id="KW-0472">Membrane</keyword>
<protein>
    <submittedName>
        <fullName evidence="7">Uncharacterized protein</fullName>
    </submittedName>
</protein>
<evidence type="ECO:0000256" key="5">
    <source>
        <dbReference type="ARBA" id="ARBA00022989"/>
    </source>
</evidence>
<name>A0A8J1U9D7_OWEFU</name>
<comment type="similarity">
    <text evidence="2">Belongs to the CRT-like transporter family.</text>
</comment>
<organism evidence="7 8">
    <name type="scientific">Owenia fusiformis</name>
    <name type="common">Polychaete worm</name>
    <dbReference type="NCBI Taxonomy" id="6347"/>
    <lineage>
        <taxon>Eukaryota</taxon>
        <taxon>Metazoa</taxon>
        <taxon>Spiralia</taxon>
        <taxon>Lophotrochozoa</taxon>
        <taxon>Annelida</taxon>
        <taxon>Polychaeta</taxon>
        <taxon>Sedentaria</taxon>
        <taxon>Canalipalpata</taxon>
        <taxon>Sabellida</taxon>
        <taxon>Oweniida</taxon>
        <taxon>Oweniidae</taxon>
        <taxon>Owenia</taxon>
    </lineage>
</organism>
<evidence type="ECO:0000256" key="4">
    <source>
        <dbReference type="ARBA" id="ARBA00022692"/>
    </source>
</evidence>
<keyword evidence="4" id="KW-0812">Transmembrane</keyword>
<evidence type="ECO:0000256" key="1">
    <source>
        <dbReference type="ARBA" id="ARBA00004141"/>
    </source>
</evidence>
<accession>A0A8J1U9D7</accession>
<keyword evidence="5" id="KW-1133">Transmembrane helix</keyword>
<evidence type="ECO:0000256" key="6">
    <source>
        <dbReference type="ARBA" id="ARBA00023136"/>
    </source>
</evidence>
<keyword evidence="8" id="KW-1185">Reference proteome</keyword>
<evidence type="ECO:0000256" key="3">
    <source>
        <dbReference type="ARBA" id="ARBA00022448"/>
    </source>
</evidence>
<evidence type="ECO:0000313" key="7">
    <source>
        <dbReference type="EMBL" id="CAH1773512.1"/>
    </source>
</evidence>